<dbReference type="EMBL" id="PUEJ01000014">
    <property type="protein sequence ID" value="PRH84294.1"/>
    <property type="molecule type" value="Genomic_DNA"/>
</dbReference>
<proteinExistence type="predicted"/>
<organism evidence="1 2">
    <name type="scientific">Labrys okinawensis</name>
    <dbReference type="NCBI Taxonomy" id="346911"/>
    <lineage>
        <taxon>Bacteria</taxon>
        <taxon>Pseudomonadati</taxon>
        <taxon>Pseudomonadota</taxon>
        <taxon>Alphaproteobacteria</taxon>
        <taxon>Hyphomicrobiales</taxon>
        <taxon>Xanthobacteraceae</taxon>
        <taxon>Labrys</taxon>
    </lineage>
</organism>
<gene>
    <name evidence="1" type="ORF">C5L14_27515</name>
</gene>
<name>A0A2S9Q4S0_9HYPH</name>
<dbReference type="OrthoDB" id="8163638at2"/>
<evidence type="ECO:0000313" key="2">
    <source>
        <dbReference type="Proteomes" id="UP000237682"/>
    </source>
</evidence>
<evidence type="ECO:0000313" key="1">
    <source>
        <dbReference type="EMBL" id="PRH84294.1"/>
    </source>
</evidence>
<protein>
    <submittedName>
        <fullName evidence="1">Uncharacterized protein</fullName>
    </submittedName>
</protein>
<comment type="caution">
    <text evidence="1">The sequence shown here is derived from an EMBL/GenBank/DDBJ whole genome shotgun (WGS) entry which is preliminary data.</text>
</comment>
<keyword evidence="2" id="KW-1185">Reference proteome</keyword>
<accession>A0A2S9Q4S0</accession>
<reference evidence="1 2" key="1">
    <citation type="submission" date="2018-02" db="EMBL/GenBank/DDBJ databases">
        <title>Whole genome sequencing of endophytic bacterium.</title>
        <authorList>
            <person name="Eedara R."/>
            <person name="Podile A.R."/>
        </authorList>
    </citation>
    <scope>NUCLEOTIDE SEQUENCE [LARGE SCALE GENOMIC DNA]</scope>
    <source>
        <strain evidence="1 2">RP1T</strain>
    </source>
</reference>
<dbReference type="Proteomes" id="UP000237682">
    <property type="component" value="Unassembled WGS sequence"/>
</dbReference>
<dbReference type="AlphaFoldDB" id="A0A2S9Q4S0"/>
<sequence length="77" mass="7903">MFAGLASTHANAGDGALAGVLVRNGCVEAKVTRVYRAASTSVFQANCGGTSHRIIEVECGTAGCRLLLRGDTYGEAE</sequence>
<dbReference type="RefSeq" id="WP_105865257.1">
    <property type="nucleotide sequence ID" value="NZ_PUEJ01000014.1"/>
</dbReference>